<feature type="transmembrane region" description="Helical" evidence="5">
    <location>
        <begin position="74"/>
        <end position="93"/>
    </location>
</feature>
<reference evidence="6 7" key="1">
    <citation type="submission" date="2019-04" db="EMBL/GenBank/DDBJ databases">
        <title>Thalassotalea guangxiensis sp. nov., isolated from sediment of the coastal wetland.</title>
        <authorList>
            <person name="Zheng S."/>
            <person name="Zhang D."/>
        </authorList>
    </citation>
    <scope>NUCLEOTIDE SEQUENCE [LARGE SCALE GENOMIC DNA]</scope>
    <source>
        <strain evidence="6 7">ZS-4</strain>
    </source>
</reference>
<evidence type="ECO:0000256" key="1">
    <source>
        <dbReference type="ARBA" id="ARBA00004141"/>
    </source>
</evidence>
<keyword evidence="2 5" id="KW-0812">Transmembrane</keyword>
<feature type="transmembrane region" description="Helical" evidence="5">
    <location>
        <begin position="268"/>
        <end position="290"/>
    </location>
</feature>
<feature type="transmembrane region" description="Helical" evidence="5">
    <location>
        <begin position="105"/>
        <end position="126"/>
    </location>
</feature>
<evidence type="ECO:0000256" key="5">
    <source>
        <dbReference type="SAM" id="Phobius"/>
    </source>
</evidence>
<dbReference type="EMBL" id="SWDB01000014">
    <property type="protein sequence ID" value="TKB45735.1"/>
    <property type="molecule type" value="Genomic_DNA"/>
</dbReference>
<proteinExistence type="predicted"/>
<feature type="transmembrane region" description="Helical" evidence="5">
    <location>
        <begin position="146"/>
        <end position="166"/>
    </location>
</feature>
<evidence type="ECO:0000313" key="6">
    <source>
        <dbReference type="EMBL" id="TKB45735.1"/>
    </source>
</evidence>
<keyword evidence="3 5" id="KW-1133">Transmembrane helix</keyword>
<evidence type="ECO:0000313" key="7">
    <source>
        <dbReference type="Proteomes" id="UP000307999"/>
    </source>
</evidence>
<dbReference type="InterPro" id="IPR038770">
    <property type="entry name" value="Na+/solute_symporter_sf"/>
</dbReference>
<dbReference type="PANTHER" id="PTHR10361:SF28">
    <property type="entry name" value="P3 PROTEIN-RELATED"/>
    <property type="match status" value="1"/>
</dbReference>
<evidence type="ECO:0000256" key="3">
    <source>
        <dbReference type="ARBA" id="ARBA00022989"/>
    </source>
</evidence>
<dbReference type="InterPro" id="IPR004710">
    <property type="entry name" value="Bilac:Na_transpt"/>
</dbReference>
<dbReference type="InterPro" id="IPR002657">
    <property type="entry name" value="BilAc:Na_symport/Acr3"/>
</dbReference>
<evidence type="ECO:0000256" key="4">
    <source>
        <dbReference type="ARBA" id="ARBA00023136"/>
    </source>
</evidence>
<dbReference type="RefSeq" id="WP_136735442.1">
    <property type="nucleotide sequence ID" value="NZ_SWDB01000014.1"/>
</dbReference>
<comment type="subcellular location">
    <subcellularLocation>
        <location evidence="1">Membrane</location>
        <topology evidence="1">Multi-pass membrane protein</topology>
    </subcellularLocation>
</comment>
<feature type="transmembrane region" description="Helical" evidence="5">
    <location>
        <begin position="45"/>
        <end position="68"/>
    </location>
</feature>
<feature type="transmembrane region" description="Helical" evidence="5">
    <location>
        <begin position="14"/>
        <end position="33"/>
    </location>
</feature>
<evidence type="ECO:0000256" key="2">
    <source>
        <dbReference type="ARBA" id="ARBA00022692"/>
    </source>
</evidence>
<name>A0A4U1B727_9GAMM</name>
<dbReference type="GO" id="GO:0016020">
    <property type="term" value="C:membrane"/>
    <property type="evidence" value="ECO:0007669"/>
    <property type="project" value="UniProtKB-SubCell"/>
</dbReference>
<comment type="caution">
    <text evidence="6">The sequence shown here is derived from an EMBL/GenBank/DDBJ whole genome shotgun (WGS) entry which is preliminary data.</text>
</comment>
<keyword evidence="4 5" id="KW-0472">Membrane</keyword>
<dbReference type="Gene3D" id="1.20.1530.20">
    <property type="match status" value="1"/>
</dbReference>
<dbReference type="AlphaFoldDB" id="A0A4U1B727"/>
<dbReference type="Proteomes" id="UP000307999">
    <property type="component" value="Unassembled WGS sequence"/>
</dbReference>
<dbReference type="OrthoDB" id="9806785at2"/>
<keyword evidence="7" id="KW-1185">Reference proteome</keyword>
<dbReference type="PANTHER" id="PTHR10361">
    <property type="entry name" value="SODIUM-BILE ACID COTRANSPORTER"/>
    <property type="match status" value="1"/>
</dbReference>
<dbReference type="Pfam" id="PF01758">
    <property type="entry name" value="SBF"/>
    <property type="match status" value="1"/>
</dbReference>
<gene>
    <name evidence="6" type="ORF">E8M12_07335</name>
</gene>
<sequence length="304" mass="32938">MEIGPVFYDSSTQWILNLVLASMIFGLALDIHWRDFKRVITMPKAVIAGLGAQFLLLPALTCALTLLVDLPAGIELGMMLVASCPGGAISNFVTHLSGGNTALSISLTAAASATAVIMMPFNFMFWSQFNEPAMAIMQAINVDSEQLFKTLILVLAIPLSAGLLIRARFERAAKTLHIILKNTSLLALVAFILIAVLKNHQAFLQHIWFLLLIVFIHNSMAFLIGYLSARSAGLEVRDQKAVTIEVGMQNSSLAIAIVFTQFGGQAGMALICAFWGTWHIVAGLAVALIFKQQKSDQPVPIRGE</sequence>
<protein>
    <submittedName>
        <fullName evidence="6">Bile acid:sodium symporter family protein</fullName>
    </submittedName>
</protein>
<feature type="transmembrane region" description="Helical" evidence="5">
    <location>
        <begin position="241"/>
        <end position="262"/>
    </location>
</feature>
<feature type="transmembrane region" description="Helical" evidence="5">
    <location>
        <begin position="178"/>
        <end position="197"/>
    </location>
</feature>
<accession>A0A4U1B727</accession>
<feature type="transmembrane region" description="Helical" evidence="5">
    <location>
        <begin position="203"/>
        <end position="229"/>
    </location>
</feature>
<organism evidence="6 7">
    <name type="scientific">Thalassotalea mangrovi</name>
    <dbReference type="NCBI Taxonomy" id="2572245"/>
    <lineage>
        <taxon>Bacteria</taxon>
        <taxon>Pseudomonadati</taxon>
        <taxon>Pseudomonadota</taxon>
        <taxon>Gammaproteobacteria</taxon>
        <taxon>Alteromonadales</taxon>
        <taxon>Colwelliaceae</taxon>
        <taxon>Thalassotalea</taxon>
    </lineage>
</organism>